<evidence type="ECO:0000259" key="3">
    <source>
        <dbReference type="Pfam" id="PF02826"/>
    </source>
</evidence>
<proteinExistence type="predicted"/>
<dbReference type="GO" id="GO:0016491">
    <property type="term" value="F:oxidoreductase activity"/>
    <property type="evidence" value="ECO:0007669"/>
    <property type="project" value="UniProtKB-KW"/>
</dbReference>
<keyword evidence="1" id="KW-0560">Oxidoreductase</keyword>
<dbReference type="GO" id="GO:0051287">
    <property type="term" value="F:NAD binding"/>
    <property type="evidence" value="ECO:0007669"/>
    <property type="project" value="InterPro"/>
</dbReference>
<dbReference type="AlphaFoldDB" id="A0A6A5ZGY1"/>
<dbReference type="CDD" id="cd12163">
    <property type="entry name" value="2-Hacid_dh_5"/>
    <property type="match status" value="1"/>
</dbReference>
<dbReference type="PANTHER" id="PTHR43333:SF1">
    <property type="entry name" value="D-ISOMER SPECIFIC 2-HYDROXYACID DEHYDROGENASE NAD-BINDING DOMAIN-CONTAINING PROTEIN"/>
    <property type="match status" value="1"/>
</dbReference>
<gene>
    <name evidence="4" type="ORF">BDV96DRAFT_643721</name>
</gene>
<dbReference type="InterPro" id="IPR036291">
    <property type="entry name" value="NAD(P)-bd_dom_sf"/>
</dbReference>
<dbReference type="Pfam" id="PF02826">
    <property type="entry name" value="2-Hacid_dh_C"/>
    <property type="match status" value="1"/>
</dbReference>
<name>A0A6A5ZGY1_9PLEO</name>
<dbReference type="EMBL" id="ML977317">
    <property type="protein sequence ID" value="KAF2118476.1"/>
    <property type="molecule type" value="Genomic_DNA"/>
</dbReference>
<sequence>MVAMGGGPEVPLREGGRSQSHELLLAVLPWPQTKPQKIINEIEAEFPNLEIEFVYEVYENKADRGKVEVPEELYKRAKILATLSWLPPSAASAPDLELIQFFSAGTNHVANHPIYTDSDIPLSTASGVHGPQIAEWVVMMRLVQAHNYTHLYEAQKSKNWGSVARVAKAMGSEVIAYTASPRPTPESRRDDGFIVPGTGDPEGEIPKEWFSGTSKEALHDFLGQGIDYLVVCVPLTKDTTHFLSTPEFELLQKSNPHGTYIANISRGAVIDQKALVKALESKQIPGALLDVTDPEPLPADDPLWTAPNVLITPHVSGSTTVYAERAFQVLQENLRRRRDGKKFVNQVDRKRGY</sequence>
<evidence type="ECO:0000313" key="5">
    <source>
        <dbReference type="Proteomes" id="UP000799770"/>
    </source>
</evidence>
<keyword evidence="2" id="KW-0520">NAD</keyword>
<evidence type="ECO:0000256" key="2">
    <source>
        <dbReference type="ARBA" id="ARBA00023027"/>
    </source>
</evidence>
<dbReference type="SUPFAM" id="SSF51735">
    <property type="entry name" value="NAD(P)-binding Rossmann-fold domains"/>
    <property type="match status" value="1"/>
</dbReference>
<accession>A0A6A5ZGY1</accession>
<keyword evidence="5" id="KW-1185">Reference proteome</keyword>
<dbReference type="Proteomes" id="UP000799770">
    <property type="component" value="Unassembled WGS sequence"/>
</dbReference>
<dbReference type="InterPro" id="IPR006140">
    <property type="entry name" value="D-isomer_DH_NAD-bd"/>
</dbReference>
<dbReference type="SUPFAM" id="SSF52283">
    <property type="entry name" value="Formate/glycerate dehydrogenase catalytic domain-like"/>
    <property type="match status" value="1"/>
</dbReference>
<dbReference type="PANTHER" id="PTHR43333">
    <property type="entry name" value="2-HACID_DH_C DOMAIN-CONTAINING PROTEIN"/>
    <property type="match status" value="1"/>
</dbReference>
<dbReference type="Gene3D" id="3.40.50.720">
    <property type="entry name" value="NAD(P)-binding Rossmann-like Domain"/>
    <property type="match status" value="2"/>
</dbReference>
<organism evidence="4 5">
    <name type="scientific">Lophiotrema nucula</name>
    <dbReference type="NCBI Taxonomy" id="690887"/>
    <lineage>
        <taxon>Eukaryota</taxon>
        <taxon>Fungi</taxon>
        <taxon>Dikarya</taxon>
        <taxon>Ascomycota</taxon>
        <taxon>Pezizomycotina</taxon>
        <taxon>Dothideomycetes</taxon>
        <taxon>Pleosporomycetidae</taxon>
        <taxon>Pleosporales</taxon>
        <taxon>Lophiotremataceae</taxon>
        <taxon>Lophiotrema</taxon>
    </lineage>
</organism>
<protein>
    <recommendedName>
        <fullName evidence="3">D-isomer specific 2-hydroxyacid dehydrogenase NAD-binding domain-containing protein</fullName>
    </recommendedName>
</protein>
<reference evidence="4" key="1">
    <citation type="journal article" date="2020" name="Stud. Mycol.">
        <title>101 Dothideomycetes genomes: a test case for predicting lifestyles and emergence of pathogens.</title>
        <authorList>
            <person name="Haridas S."/>
            <person name="Albert R."/>
            <person name="Binder M."/>
            <person name="Bloem J."/>
            <person name="Labutti K."/>
            <person name="Salamov A."/>
            <person name="Andreopoulos B."/>
            <person name="Baker S."/>
            <person name="Barry K."/>
            <person name="Bills G."/>
            <person name="Bluhm B."/>
            <person name="Cannon C."/>
            <person name="Castanera R."/>
            <person name="Culley D."/>
            <person name="Daum C."/>
            <person name="Ezra D."/>
            <person name="Gonzalez J."/>
            <person name="Henrissat B."/>
            <person name="Kuo A."/>
            <person name="Liang C."/>
            <person name="Lipzen A."/>
            <person name="Lutzoni F."/>
            <person name="Magnuson J."/>
            <person name="Mondo S."/>
            <person name="Nolan M."/>
            <person name="Ohm R."/>
            <person name="Pangilinan J."/>
            <person name="Park H.-J."/>
            <person name="Ramirez L."/>
            <person name="Alfaro M."/>
            <person name="Sun H."/>
            <person name="Tritt A."/>
            <person name="Yoshinaga Y."/>
            <person name="Zwiers L.-H."/>
            <person name="Turgeon B."/>
            <person name="Goodwin S."/>
            <person name="Spatafora J."/>
            <person name="Crous P."/>
            <person name="Grigoriev I."/>
        </authorList>
    </citation>
    <scope>NUCLEOTIDE SEQUENCE</scope>
    <source>
        <strain evidence="4">CBS 627.86</strain>
    </source>
</reference>
<evidence type="ECO:0000256" key="1">
    <source>
        <dbReference type="ARBA" id="ARBA00023002"/>
    </source>
</evidence>
<evidence type="ECO:0000313" key="4">
    <source>
        <dbReference type="EMBL" id="KAF2118476.1"/>
    </source>
</evidence>
<dbReference type="OrthoDB" id="298012at2759"/>
<feature type="domain" description="D-isomer specific 2-hydroxyacid dehydrogenase NAD-binding" evidence="3">
    <location>
        <begin position="213"/>
        <end position="316"/>
    </location>
</feature>